<dbReference type="Pfam" id="PF22458">
    <property type="entry name" value="RsmF-B_ferredox"/>
    <property type="match status" value="1"/>
</dbReference>
<protein>
    <recommendedName>
        <fullName evidence="3">16S rRNA (cytosine(967)-C(5))-methyltransferase</fullName>
        <ecNumber evidence="3">2.1.1.176</ecNumber>
    </recommendedName>
    <alternativeName>
        <fullName evidence="10">16S rRNA m5C967 methyltransferase</fullName>
    </alternativeName>
    <alternativeName>
        <fullName evidence="11">rRNA (cytosine-C(5)-)-methyltransferase RsmB</fullName>
    </alternativeName>
</protein>
<feature type="domain" description="SAM-dependent MTase RsmB/NOP-type" evidence="14">
    <location>
        <begin position="160"/>
        <end position="430"/>
    </location>
</feature>
<name>A0ABT1U2J4_9GAMM</name>
<evidence type="ECO:0000256" key="3">
    <source>
        <dbReference type="ARBA" id="ARBA00012140"/>
    </source>
</evidence>
<evidence type="ECO:0000256" key="8">
    <source>
        <dbReference type="ARBA" id="ARBA00022691"/>
    </source>
</evidence>
<dbReference type="InterPro" id="IPR049560">
    <property type="entry name" value="MeTrfase_RsmB-F_NOP2_cat"/>
</dbReference>
<evidence type="ECO:0000256" key="2">
    <source>
        <dbReference type="ARBA" id="ARBA00004496"/>
    </source>
</evidence>
<keyword evidence="7 13" id="KW-0808">Transferase</keyword>
<dbReference type="PANTHER" id="PTHR22807:SF61">
    <property type="entry name" value="NOL1_NOP2_SUN FAMILY PROTEIN _ ANTITERMINATION NUSB DOMAIN-CONTAINING PROTEIN"/>
    <property type="match status" value="1"/>
</dbReference>
<dbReference type="CDD" id="cd02440">
    <property type="entry name" value="AdoMet_MTases"/>
    <property type="match status" value="1"/>
</dbReference>
<dbReference type="EMBL" id="JANIBK010000012">
    <property type="protein sequence ID" value="MCQ8127639.1"/>
    <property type="molecule type" value="Genomic_DNA"/>
</dbReference>
<dbReference type="Gene3D" id="1.10.287.730">
    <property type="entry name" value="Helix hairpin bin"/>
    <property type="match status" value="1"/>
</dbReference>
<keyword evidence="4" id="KW-0963">Cytoplasm</keyword>
<feature type="binding site" evidence="13">
    <location>
        <position position="300"/>
    </location>
    <ligand>
        <name>S-adenosyl-L-methionine</name>
        <dbReference type="ChEBI" id="CHEBI:59789"/>
    </ligand>
</feature>
<dbReference type="InterPro" id="IPR006027">
    <property type="entry name" value="NusB_RsmB_TIM44"/>
</dbReference>
<dbReference type="EC" id="2.1.1.176" evidence="3"/>
<feature type="active site" description="Nucleophile" evidence="13">
    <location>
        <position position="372"/>
    </location>
</feature>
<evidence type="ECO:0000256" key="10">
    <source>
        <dbReference type="ARBA" id="ARBA00030399"/>
    </source>
</evidence>
<dbReference type="InterPro" id="IPR035926">
    <property type="entry name" value="NusB-like_sf"/>
</dbReference>
<proteinExistence type="inferred from homology"/>
<comment type="function">
    <text evidence="1">Specifically methylates the cytosine at position 967 (m5C967) of 16S rRNA.</text>
</comment>
<dbReference type="Gene3D" id="3.30.70.1170">
    <property type="entry name" value="Sun protein, domain 3"/>
    <property type="match status" value="1"/>
</dbReference>
<evidence type="ECO:0000313" key="16">
    <source>
        <dbReference type="Proteomes" id="UP001524586"/>
    </source>
</evidence>
<evidence type="ECO:0000256" key="4">
    <source>
        <dbReference type="ARBA" id="ARBA00022490"/>
    </source>
</evidence>
<evidence type="ECO:0000256" key="7">
    <source>
        <dbReference type="ARBA" id="ARBA00022679"/>
    </source>
</evidence>
<comment type="catalytic activity">
    <reaction evidence="12">
        <text>cytidine(967) in 16S rRNA + S-adenosyl-L-methionine = 5-methylcytidine(967) in 16S rRNA + S-adenosyl-L-homocysteine + H(+)</text>
        <dbReference type="Rhea" id="RHEA:42748"/>
        <dbReference type="Rhea" id="RHEA-COMP:10219"/>
        <dbReference type="Rhea" id="RHEA-COMP:10220"/>
        <dbReference type="ChEBI" id="CHEBI:15378"/>
        <dbReference type="ChEBI" id="CHEBI:57856"/>
        <dbReference type="ChEBI" id="CHEBI:59789"/>
        <dbReference type="ChEBI" id="CHEBI:74483"/>
        <dbReference type="ChEBI" id="CHEBI:82748"/>
        <dbReference type="EC" id="2.1.1.176"/>
    </reaction>
</comment>
<dbReference type="SUPFAM" id="SSF53335">
    <property type="entry name" value="S-adenosyl-L-methionine-dependent methyltransferases"/>
    <property type="match status" value="1"/>
</dbReference>
<dbReference type="InterPro" id="IPR004573">
    <property type="entry name" value="rRNA_ssu_MeTfrase_B"/>
</dbReference>
<dbReference type="NCBIfam" id="TIGR00563">
    <property type="entry name" value="rsmB"/>
    <property type="match status" value="1"/>
</dbReference>
<dbReference type="Proteomes" id="UP001524586">
    <property type="component" value="Unassembled WGS sequence"/>
</dbReference>
<organism evidence="15 16">
    <name type="scientific">Methylomonas rivi</name>
    <dbReference type="NCBI Taxonomy" id="2952226"/>
    <lineage>
        <taxon>Bacteria</taxon>
        <taxon>Pseudomonadati</taxon>
        <taxon>Pseudomonadota</taxon>
        <taxon>Gammaproteobacteria</taxon>
        <taxon>Methylococcales</taxon>
        <taxon>Methylococcaceae</taxon>
        <taxon>Methylomonas</taxon>
    </lineage>
</organism>
<dbReference type="InterPro" id="IPR054728">
    <property type="entry name" value="RsmB-like_ferredoxin"/>
</dbReference>
<dbReference type="Pfam" id="PF01189">
    <property type="entry name" value="Methyltr_RsmB-F"/>
    <property type="match status" value="1"/>
</dbReference>
<feature type="binding site" evidence="13">
    <location>
        <position position="274"/>
    </location>
    <ligand>
        <name>S-adenosyl-L-methionine</name>
        <dbReference type="ChEBI" id="CHEBI:59789"/>
    </ligand>
</feature>
<dbReference type="Pfam" id="PF01029">
    <property type="entry name" value="NusB"/>
    <property type="match status" value="1"/>
</dbReference>
<dbReference type="NCBIfam" id="NF011494">
    <property type="entry name" value="PRK14902.1"/>
    <property type="match status" value="1"/>
</dbReference>
<evidence type="ECO:0000256" key="11">
    <source>
        <dbReference type="ARBA" id="ARBA00031088"/>
    </source>
</evidence>
<feature type="binding site" evidence="13">
    <location>
        <begin position="250"/>
        <end position="256"/>
    </location>
    <ligand>
        <name>S-adenosyl-L-methionine</name>
        <dbReference type="ChEBI" id="CHEBI:59789"/>
    </ligand>
</feature>
<evidence type="ECO:0000256" key="5">
    <source>
        <dbReference type="ARBA" id="ARBA00022552"/>
    </source>
</evidence>
<dbReference type="PROSITE" id="PS51686">
    <property type="entry name" value="SAM_MT_RSMB_NOP"/>
    <property type="match status" value="1"/>
</dbReference>
<dbReference type="GO" id="GO:0032259">
    <property type="term" value="P:methylation"/>
    <property type="evidence" value="ECO:0007669"/>
    <property type="project" value="UniProtKB-KW"/>
</dbReference>
<evidence type="ECO:0000259" key="14">
    <source>
        <dbReference type="PROSITE" id="PS51686"/>
    </source>
</evidence>
<accession>A0ABT1U2J4</accession>
<comment type="similarity">
    <text evidence="13">Belongs to the class I-like SAM-binding methyltransferase superfamily. RsmB/NOP family.</text>
</comment>
<dbReference type="Gene3D" id="3.40.50.150">
    <property type="entry name" value="Vaccinia Virus protein VP39"/>
    <property type="match status" value="1"/>
</dbReference>
<keyword evidence="5" id="KW-0698">rRNA processing</keyword>
<gene>
    <name evidence="15" type="primary">rsmB</name>
    <name evidence="15" type="ORF">NP596_04125</name>
</gene>
<dbReference type="InterPro" id="IPR029063">
    <property type="entry name" value="SAM-dependent_MTases_sf"/>
</dbReference>
<comment type="subcellular location">
    <subcellularLocation>
        <location evidence="2">Cytoplasm</location>
    </subcellularLocation>
</comment>
<dbReference type="Gene3D" id="1.10.940.10">
    <property type="entry name" value="NusB-like"/>
    <property type="match status" value="1"/>
</dbReference>
<keyword evidence="16" id="KW-1185">Reference proteome</keyword>
<sequence>MNLRGCAAQILSRVISDGHSLTAALDSQLPKLKDHQDRAFVQAMCYGVIRHYFALDCLLGQLMEKSLKAKDGDIKALLLVGLYQLQHMRVKPHAAVSETVAATKHKPWSKGLVNAVLRRYLRDAETLGAKCASDRQAELNHPHWLIKQLQTNWPDHYRHILTANDLPPPMALRVNVRQNSREDYLQLLNLQGISAQPVAQCPTALILDEALNVDQLPGFSEGRVSVQDVAAQLAAGLLDAQAGDRVLDICAAPGGKTAAILERQSGLQSLLALDIDANRLQRVSDNLQRLHLRADTLAADAADPQSWAAGRQFERILLDAPCSGFGVIRRHPDIKLLRRESDIAALQALQAKILEASWELLAPGGTLLYATCSVLKQENEQQIGDFLNRHPDATELTIEAAWGMLRPHGRQILTGDLQMDGFYYAKLGKAV</sequence>
<evidence type="ECO:0000256" key="12">
    <source>
        <dbReference type="ARBA" id="ARBA00047283"/>
    </source>
</evidence>
<dbReference type="InterPro" id="IPR023267">
    <property type="entry name" value="RCMT"/>
</dbReference>
<feature type="binding site" evidence="13">
    <location>
        <position position="319"/>
    </location>
    <ligand>
        <name>S-adenosyl-L-methionine</name>
        <dbReference type="ChEBI" id="CHEBI:59789"/>
    </ligand>
</feature>
<reference evidence="15 16" key="1">
    <citation type="submission" date="2022-07" db="EMBL/GenBank/DDBJ databases">
        <title>Methylomonas rivi sp. nov., Methylomonas rosea sp. nov., Methylomonas aureus sp. nov. and Methylomonas subterranea sp. nov., four novel methanotrophs isolated from a freshwater creek and the deep terrestrial subsurface.</title>
        <authorList>
            <person name="Abin C."/>
            <person name="Sankaranarayanan K."/>
            <person name="Garner C."/>
            <person name="Sindelar R."/>
            <person name="Kotary K."/>
            <person name="Garner R."/>
            <person name="Barclay S."/>
            <person name="Lawson P."/>
            <person name="Krumholz L."/>
        </authorList>
    </citation>
    <scope>NUCLEOTIDE SEQUENCE [LARGE SCALE GENOMIC DNA]</scope>
    <source>
        <strain evidence="15 16">WSC-6</strain>
    </source>
</reference>
<dbReference type="SUPFAM" id="SSF48013">
    <property type="entry name" value="NusB-like"/>
    <property type="match status" value="1"/>
</dbReference>
<evidence type="ECO:0000256" key="6">
    <source>
        <dbReference type="ARBA" id="ARBA00022603"/>
    </source>
</evidence>
<keyword evidence="6 13" id="KW-0489">Methyltransferase</keyword>
<evidence type="ECO:0000313" key="15">
    <source>
        <dbReference type="EMBL" id="MCQ8127639.1"/>
    </source>
</evidence>
<evidence type="ECO:0000256" key="9">
    <source>
        <dbReference type="ARBA" id="ARBA00022884"/>
    </source>
</evidence>
<dbReference type="PRINTS" id="PR02008">
    <property type="entry name" value="RCMTFAMILY"/>
</dbReference>
<dbReference type="GO" id="GO:0008168">
    <property type="term" value="F:methyltransferase activity"/>
    <property type="evidence" value="ECO:0007669"/>
    <property type="project" value="UniProtKB-KW"/>
</dbReference>
<evidence type="ECO:0000256" key="1">
    <source>
        <dbReference type="ARBA" id="ARBA00002724"/>
    </source>
</evidence>
<dbReference type="InterPro" id="IPR001678">
    <property type="entry name" value="MeTrfase_RsmB-F_NOP2_dom"/>
</dbReference>
<dbReference type="NCBIfam" id="NF008149">
    <property type="entry name" value="PRK10901.1"/>
    <property type="match status" value="1"/>
</dbReference>
<comment type="caution">
    <text evidence="15">The sequence shown here is derived from an EMBL/GenBank/DDBJ whole genome shotgun (WGS) entry which is preliminary data.</text>
</comment>
<keyword evidence="9 13" id="KW-0694">RNA-binding</keyword>
<evidence type="ECO:0000256" key="13">
    <source>
        <dbReference type="PROSITE-ProRule" id="PRU01023"/>
    </source>
</evidence>
<dbReference type="PANTHER" id="PTHR22807">
    <property type="entry name" value="NOP2 YEAST -RELATED NOL1/NOP2/FMU SUN DOMAIN-CONTAINING"/>
    <property type="match status" value="1"/>
</dbReference>
<dbReference type="RefSeq" id="WP_256613974.1">
    <property type="nucleotide sequence ID" value="NZ_JANIBK010000012.1"/>
</dbReference>
<keyword evidence="8 13" id="KW-0949">S-adenosyl-L-methionine</keyword>